<organism evidence="1 2">
    <name type="scientific">[Clostridium] asparagiforme DSM 15981</name>
    <dbReference type="NCBI Taxonomy" id="518636"/>
    <lineage>
        <taxon>Bacteria</taxon>
        <taxon>Bacillati</taxon>
        <taxon>Bacillota</taxon>
        <taxon>Clostridia</taxon>
        <taxon>Lachnospirales</taxon>
        <taxon>Lachnospiraceae</taxon>
        <taxon>Enterocloster</taxon>
    </lineage>
</organism>
<dbReference type="EMBL" id="ACCJ01000030">
    <property type="protein sequence ID" value="EEG57147.1"/>
    <property type="molecule type" value="Genomic_DNA"/>
</dbReference>
<reference evidence="1 2" key="2">
    <citation type="submission" date="2009-02" db="EMBL/GenBank/DDBJ databases">
        <title>Draft genome sequence of Clostridium asparagiforme (DSM 15981).</title>
        <authorList>
            <person name="Sudarsanam P."/>
            <person name="Ley R."/>
            <person name="Guruge J."/>
            <person name="Turnbaugh P.J."/>
            <person name="Mahowald M."/>
            <person name="Liep D."/>
            <person name="Gordon J."/>
        </authorList>
    </citation>
    <scope>NUCLEOTIDE SEQUENCE [LARGE SCALE GENOMIC DNA]</scope>
    <source>
        <strain evidence="1 2">DSM 15981</strain>
    </source>
</reference>
<dbReference type="AlphaFoldDB" id="C0CUU8"/>
<proteinExistence type="predicted"/>
<comment type="caution">
    <text evidence="1">The sequence shown here is derived from an EMBL/GenBank/DDBJ whole genome shotgun (WGS) entry which is preliminary data.</text>
</comment>
<dbReference type="Proteomes" id="UP000004756">
    <property type="component" value="Unassembled WGS sequence"/>
</dbReference>
<sequence>MRRPQDRKSKKFIGERNWCLKMRDGKRKPGYEVQSEPDWGC</sequence>
<evidence type="ECO:0000313" key="1">
    <source>
        <dbReference type="EMBL" id="EEG57147.1"/>
    </source>
</evidence>
<keyword evidence="2" id="KW-1185">Reference proteome</keyword>
<evidence type="ECO:0000313" key="2">
    <source>
        <dbReference type="Proteomes" id="UP000004756"/>
    </source>
</evidence>
<protein>
    <submittedName>
        <fullName evidence="1">Uncharacterized protein</fullName>
    </submittedName>
</protein>
<accession>C0CUU8</accession>
<gene>
    <name evidence="1" type="ORF">CLOSTASPAR_00637</name>
</gene>
<dbReference type="HOGENOM" id="CLU_3267784_0_0_9"/>
<reference evidence="1 2" key="1">
    <citation type="submission" date="2009-01" db="EMBL/GenBank/DDBJ databases">
        <authorList>
            <person name="Fulton L."/>
            <person name="Clifton S."/>
            <person name="Fulton B."/>
            <person name="Xu J."/>
            <person name="Minx P."/>
            <person name="Pepin K.H."/>
            <person name="Johnson M."/>
            <person name="Bhonagiri V."/>
            <person name="Nash W.E."/>
            <person name="Mardis E.R."/>
            <person name="Wilson R.K."/>
        </authorList>
    </citation>
    <scope>NUCLEOTIDE SEQUENCE [LARGE SCALE GENOMIC DNA]</scope>
    <source>
        <strain evidence="1 2">DSM 15981</strain>
    </source>
</reference>
<name>C0CUU8_9FIRM</name>